<dbReference type="InterPro" id="IPR013818">
    <property type="entry name" value="Lipase"/>
</dbReference>
<name>A0A6J0BZS2_NEOLC</name>
<keyword evidence="5" id="KW-0964">Secreted</keyword>
<dbReference type="CDD" id="cd00707">
    <property type="entry name" value="Pancreat_lipase_like"/>
    <property type="match status" value="1"/>
</dbReference>
<dbReference type="GeneID" id="107224325"/>
<accession>A0A6J0BZS2</accession>
<comment type="subcellular location">
    <subcellularLocation>
        <location evidence="2">Secreted</location>
    </subcellularLocation>
</comment>
<evidence type="ECO:0000256" key="3">
    <source>
        <dbReference type="ARBA" id="ARBA00010701"/>
    </source>
</evidence>
<dbReference type="InParanoid" id="A0A6J0BZS2"/>
<keyword evidence="9" id="KW-1185">Reference proteome</keyword>
<comment type="catalytic activity">
    <reaction evidence="1">
        <text>a 1,2-diacyl-sn-glycero-3-phosphocholine + H2O = a 2-acyl-sn-glycero-3-phosphocholine + a fatty acid + H(+)</text>
        <dbReference type="Rhea" id="RHEA:18689"/>
        <dbReference type="ChEBI" id="CHEBI:15377"/>
        <dbReference type="ChEBI" id="CHEBI:15378"/>
        <dbReference type="ChEBI" id="CHEBI:28868"/>
        <dbReference type="ChEBI" id="CHEBI:57643"/>
        <dbReference type="ChEBI" id="CHEBI:57875"/>
        <dbReference type="EC" id="3.1.1.32"/>
    </reaction>
</comment>
<dbReference type="PRINTS" id="PR00821">
    <property type="entry name" value="TAGLIPASE"/>
</dbReference>
<comment type="similarity">
    <text evidence="3 7">Belongs to the AB hydrolase superfamily. Lipase family.</text>
</comment>
<dbReference type="EC" id="3.1.1.32" evidence="4"/>
<feature type="domain" description="Lipase" evidence="8">
    <location>
        <begin position="95"/>
        <end position="413"/>
    </location>
</feature>
<dbReference type="GO" id="GO:0016042">
    <property type="term" value="P:lipid catabolic process"/>
    <property type="evidence" value="ECO:0007669"/>
    <property type="project" value="TreeGrafter"/>
</dbReference>
<dbReference type="PANTHER" id="PTHR11610:SF173">
    <property type="entry name" value="LIPASE DOMAIN-CONTAINING PROTEIN-RELATED"/>
    <property type="match status" value="1"/>
</dbReference>
<dbReference type="InterPro" id="IPR000734">
    <property type="entry name" value="TAG_lipase"/>
</dbReference>
<dbReference type="SUPFAM" id="SSF53474">
    <property type="entry name" value="alpha/beta-Hydrolases"/>
    <property type="match status" value="1"/>
</dbReference>
<keyword evidence="6" id="KW-0378">Hydrolase</keyword>
<evidence type="ECO:0000313" key="9">
    <source>
        <dbReference type="Proteomes" id="UP000829291"/>
    </source>
</evidence>
<dbReference type="GO" id="GO:0008970">
    <property type="term" value="F:phospholipase A1 activity"/>
    <property type="evidence" value="ECO:0007669"/>
    <property type="project" value="UniProtKB-EC"/>
</dbReference>
<dbReference type="OrthoDB" id="199913at2759"/>
<dbReference type="PANTHER" id="PTHR11610">
    <property type="entry name" value="LIPASE"/>
    <property type="match status" value="1"/>
</dbReference>
<proteinExistence type="inferred from homology"/>
<evidence type="ECO:0000256" key="6">
    <source>
        <dbReference type="ARBA" id="ARBA00022801"/>
    </source>
</evidence>
<protein>
    <recommendedName>
        <fullName evidence="4">phospholipase A1</fullName>
        <ecNumber evidence="4">3.1.1.32</ecNumber>
    </recommendedName>
</protein>
<reference evidence="10" key="1">
    <citation type="submission" date="2025-08" db="UniProtKB">
        <authorList>
            <consortium name="RefSeq"/>
        </authorList>
    </citation>
    <scope>IDENTIFICATION</scope>
    <source>
        <tissue evidence="10">Thorax and Abdomen</tissue>
    </source>
</reference>
<dbReference type="Proteomes" id="UP000829291">
    <property type="component" value="Chromosome 4"/>
</dbReference>
<sequence>MSAFSIIIFGIVSYMLFINNNCSATIISSVQIKNGSLVRSHWHGISSLTRERFNISGIISSESETNFLRLSKVDCLGLGSAIASTLHWFFVGSCKDCDNLNVKFYLSSRRQRHRVEVLVGRQFGLEWTDFQINRRTVLIVHGFLSHGNEMWIKTMEDAFLLWGDVNVIVVDWSAGGNSWNYYKAVVNTRIVGDIITRFLGQIVNTTLASGNIHPSQWGPLHLVGHSLGAHICGFVCHNFNPVQKNWLIQRVTGLDPAQPCFTTKDPAMKLDRTDAPFVDIIHTNGRLLSHLGLGLPTPIGHVDFYPNGGMKQPGCDSMMGSSFFNFLPISNSKIQETICSHGRSYAYLTESLFSAVTNNCTFWAHPWDMTYRGALKVLSQTCGPNNCTEMGIRAEDYSQRGIFYVATAEHPPFCVGDTAINQNQLIYLAEDLAGQLED</sequence>
<dbReference type="AlphaFoldDB" id="A0A6J0BZS2"/>
<evidence type="ECO:0000256" key="7">
    <source>
        <dbReference type="RuleBase" id="RU004262"/>
    </source>
</evidence>
<evidence type="ECO:0000256" key="2">
    <source>
        <dbReference type="ARBA" id="ARBA00004613"/>
    </source>
</evidence>
<dbReference type="InterPro" id="IPR029058">
    <property type="entry name" value="AB_hydrolase_fold"/>
</dbReference>
<evidence type="ECO:0000313" key="10">
    <source>
        <dbReference type="RefSeq" id="XP_015519820.1"/>
    </source>
</evidence>
<evidence type="ECO:0000256" key="5">
    <source>
        <dbReference type="ARBA" id="ARBA00022525"/>
    </source>
</evidence>
<evidence type="ECO:0000256" key="1">
    <source>
        <dbReference type="ARBA" id="ARBA00000111"/>
    </source>
</evidence>
<dbReference type="Pfam" id="PF00151">
    <property type="entry name" value="Lipase"/>
    <property type="match status" value="1"/>
</dbReference>
<organism evidence="10">
    <name type="scientific">Neodiprion lecontei</name>
    <name type="common">Redheaded pine sawfly</name>
    <dbReference type="NCBI Taxonomy" id="441921"/>
    <lineage>
        <taxon>Eukaryota</taxon>
        <taxon>Metazoa</taxon>
        <taxon>Ecdysozoa</taxon>
        <taxon>Arthropoda</taxon>
        <taxon>Hexapoda</taxon>
        <taxon>Insecta</taxon>
        <taxon>Pterygota</taxon>
        <taxon>Neoptera</taxon>
        <taxon>Endopterygota</taxon>
        <taxon>Hymenoptera</taxon>
        <taxon>Tenthredinoidea</taxon>
        <taxon>Diprionidae</taxon>
        <taxon>Diprioninae</taxon>
        <taxon>Neodiprion</taxon>
    </lineage>
</organism>
<evidence type="ECO:0000256" key="4">
    <source>
        <dbReference type="ARBA" id="ARBA00013179"/>
    </source>
</evidence>
<evidence type="ECO:0000259" key="8">
    <source>
        <dbReference type="Pfam" id="PF00151"/>
    </source>
</evidence>
<dbReference type="Gene3D" id="3.40.50.1820">
    <property type="entry name" value="alpha/beta hydrolase"/>
    <property type="match status" value="1"/>
</dbReference>
<dbReference type="InterPro" id="IPR033906">
    <property type="entry name" value="Lipase_N"/>
</dbReference>
<dbReference type="GO" id="GO:0005615">
    <property type="term" value="C:extracellular space"/>
    <property type="evidence" value="ECO:0007669"/>
    <property type="project" value="TreeGrafter"/>
</dbReference>
<dbReference type="RefSeq" id="XP_015519820.1">
    <property type="nucleotide sequence ID" value="XM_015664334.2"/>
</dbReference>
<dbReference type="KEGG" id="nlo:107224325"/>
<gene>
    <name evidence="10" type="primary">LOC107224325</name>
</gene>